<proteinExistence type="predicted"/>
<dbReference type="EMBL" id="JELX01004104">
    <property type="protein sequence ID" value="KYF50368.1"/>
    <property type="molecule type" value="Genomic_DNA"/>
</dbReference>
<name>A0A150P4E8_SORCE</name>
<protein>
    <submittedName>
        <fullName evidence="1">Uncharacterized protein</fullName>
    </submittedName>
</protein>
<reference evidence="1 2" key="1">
    <citation type="submission" date="2014-02" db="EMBL/GenBank/DDBJ databases">
        <title>The small core and large imbalanced accessory genome model reveals a collaborative survival strategy of Sorangium cellulosum strains in nature.</title>
        <authorList>
            <person name="Han K."/>
            <person name="Peng R."/>
            <person name="Blom J."/>
            <person name="Li Y.-Z."/>
        </authorList>
    </citation>
    <scope>NUCLEOTIDE SEQUENCE [LARGE SCALE GENOMIC DNA]</scope>
    <source>
        <strain evidence="1 2">So0157-18</strain>
    </source>
</reference>
<gene>
    <name evidence="1" type="ORF">BE04_33410</name>
</gene>
<evidence type="ECO:0000313" key="2">
    <source>
        <dbReference type="Proteomes" id="UP000075604"/>
    </source>
</evidence>
<organism evidence="1 2">
    <name type="scientific">Sorangium cellulosum</name>
    <name type="common">Polyangium cellulosum</name>
    <dbReference type="NCBI Taxonomy" id="56"/>
    <lineage>
        <taxon>Bacteria</taxon>
        <taxon>Pseudomonadati</taxon>
        <taxon>Myxococcota</taxon>
        <taxon>Polyangia</taxon>
        <taxon>Polyangiales</taxon>
        <taxon>Polyangiaceae</taxon>
        <taxon>Sorangium</taxon>
    </lineage>
</organism>
<accession>A0A150P4E8</accession>
<sequence length="140" mass="16074">MSQALVVACSRHVQLDELHEMTKSHFGAQVHAYEDEFQVRVCDGYVRISLLGDDAEVAEDYAANEDLDAAFRAEARDKTYVYVVFNDFELVKSVMAVLLRGLGDELPSCWIDTDYGWVMRGAAFLQHLEQDIEWDWRHKA</sequence>
<comment type="caution">
    <text evidence="1">The sequence shown here is derived from an EMBL/GenBank/DDBJ whole genome shotgun (WGS) entry which is preliminary data.</text>
</comment>
<dbReference type="Proteomes" id="UP000075604">
    <property type="component" value="Unassembled WGS sequence"/>
</dbReference>
<dbReference type="AlphaFoldDB" id="A0A150P4E8"/>
<evidence type="ECO:0000313" key="1">
    <source>
        <dbReference type="EMBL" id="KYF50368.1"/>
    </source>
</evidence>